<name>A0A8T2NCE3_9TELE</name>
<proteinExistence type="predicted"/>
<organism evidence="2 3">
    <name type="scientific">Albula glossodonta</name>
    <name type="common">roundjaw bonefish</name>
    <dbReference type="NCBI Taxonomy" id="121402"/>
    <lineage>
        <taxon>Eukaryota</taxon>
        <taxon>Metazoa</taxon>
        <taxon>Chordata</taxon>
        <taxon>Craniata</taxon>
        <taxon>Vertebrata</taxon>
        <taxon>Euteleostomi</taxon>
        <taxon>Actinopterygii</taxon>
        <taxon>Neopterygii</taxon>
        <taxon>Teleostei</taxon>
        <taxon>Albuliformes</taxon>
        <taxon>Albulidae</taxon>
        <taxon>Albula</taxon>
    </lineage>
</organism>
<evidence type="ECO:0000313" key="2">
    <source>
        <dbReference type="EMBL" id="KAG9337506.1"/>
    </source>
</evidence>
<protein>
    <submittedName>
        <fullName evidence="2">Uncharacterized protein</fullName>
    </submittedName>
</protein>
<gene>
    <name evidence="2" type="ORF">JZ751_028697</name>
</gene>
<sequence>MSVTPTEDMNLMKREAQIRACLLVLEVGYSFQCYTNERERERERESRSSGAQKQRENGQRFDS</sequence>
<keyword evidence="3" id="KW-1185">Reference proteome</keyword>
<dbReference type="EMBL" id="JAFBMS010000087">
    <property type="protein sequence ID" value="KAG9337506.1"/>
    <property type="molecule type" value="Genomic_DNA"/>
</dbReference>
<dbReference type="AlphaFoldDB" id="A0A8T2NCE3"/>
<evidence type="ECO:0000256" key="1">
    <source>
        <dbReference type="SAM" id="MobiDB-lite"/>
    </source>
</evidence>
<comment type="caution">
    <text evidence="2">The sequence shown here is derived from an EMBL/GenBank/DDBJ whole genome shotgun (WGS) entry which is preliminary data.</text>
</comment>
<evidence type="ECO:0000313" key="3">
    <source>
        <dbReference type="Proteomes" id="UP000824540"/>
    </source>
</evidence>
<reference evidence="2" key="1">
    <citation type="thesis" date="2021" institute="BYU ScholarsArchive" country="Provo, UT, USA">
        <title>Applications of and Algorithms for Genome Assembly and Genomic Analyses with an Emphasis on Marine Teleosts.</title>
        <authorList>
            <person name="Pickett B.D."/>
        </authorList>
    </citation>
    <scope>NUCLEOTIDE SEQUENCE</scope>
    <source>
        <strain evidence="2">HI-2016</strain>
    </source>
</reference>
<feature type="region of interest" description="Disordered" evidence="1">
    <location>
        <begin position="36"/>
        <end position="63"/>
    </location>
</feature>
<accession>A0A8T2NCE3</accession>
<dbReference type="Proteomes" id="UP000824540">
    <property type="component" value="Unassembled WGS sequence"/>
</dbReference>